<dbReference type="OrthoDB" id="297971at2759"/>
<evidence type="ECO:0000256" key="5">
    <source>
        <dbReference type="SAM" id="SignalP"/>
    </source>
</evidence>
<dbReference type="EMBL" id="MPUH01000122">
    <property type="protein sequence ID" value="OMJ89602.1"/>
    <property type="molecule type" value="Genomic_DNA"/>
</dbReference>
<feature type="signal peptide" evidence="5">
    <location>
        <begin position="1"/>
        <end position="15"/>
    </location>
</feature>
<feature type="transmembrane region" description="Helical" evidence="4">
    <location>
        <begin position="149"/>
        <end position="168"/>
    </location>
</feature>
<feature type="chain" id="PRO_5012819756" description="CNNM transmembrane domain-containing protein" evidence="5">
    <location>
        <begin position="16"/>
        <end position="401"/>
    </location>
</feature>
<feature type="domain" description="CBS" evidence="6">
    <location>
        <begin position="288"/>
        <end position="344"/>
    </location>
</feature>
<keyword evidence="3 4" id="KW-1133">Transmembrane helix</keyword>
<dbReference type="AlphaFoldDB" id="A0A1R2CKQ4"/>
<dbReference type="Pfam" id="PF00571">
    <property type="entry name" value="CBS"/>
    <property type="match status" value="1"/>
</dbReference>
<keyword evidence="1" id="KW-0677">Repeat</keyword>
<protein>
    <recommendedName>
        <fullName evidence="10">CNNM transmembrane domain-containing protein</fullName>
    </recommendedName>
</protein>
<proteinExistence type="predicted"/>
<feature type="transmembrane region" description="Helical" evidence="4">
    <location>
        <begin position="28"/>
        <end position="53"/>
    </location>
</feature>
<dbReference type="GO" id="GO:0010960">
    <property type="term" value="P:magnesium ion homeostasis"/>
    <property type="evidence" value="ECO:0007669"/>
    <property type="project" value="InterPro"/>
</dbReference>
<evidence type="ECO:0000259" key="7">
    <source>
        <dbReference type="PROSITE" id="PS51846"/>
    </source>
</evidence>
<gene>
    <name evidence="8" type="ORF">SteCoe_8229</name>
</gene>
<dbReference type="SUPFAM" id="SSF54631">
    <property type="entry name" value="CBS-domain pair"/>
    <property type="match status" value="1"/>
</dbReference>
<evidence type="ECO:0000313" key="9">
    <source>
        <dbReference type="Proteomes" id="UP000187209"/>
    </source>
</evidence>
<feature type="domain" description="CNNM transmembrane" evidence="7">
    <location>
        <begin position="22"/>
        <end position="198"/>
    </location>
</feature>
<comment type="caution">
    <text evidence="8">The sequence shown here is derived from an EMBL/GenBank/DDBJ whole genome shotgun (WGS) entry which is preliminary data.</text>
</comment>
<keyword evidence="9" id="KW-1185">Reference proteome</keyword>
<evidence type="ECO:0000256" key="4">
    <source>
        <dbReference type="SAM" id="Phobius"/>
    </source>
</evidence>
<keyword evidence="3 4" id="KW-0812">Transmembrane</keyword>
<dbReference type="GO" id="GO:0030026">
    <property type="term" value="P:intracellular manganese ion homeostasis"/>
    <property type="evidence" value="ECO:0007669"/>
    <property type="project" value="TreeGrafter"/>
</dbReference>
<evidence type="ECO:0008006" key="10">
    <source>
        <dbReference type="Google" id="ProtNLM"/>
    </source>
</evidence>
<dbReference type="GO" id="GO:0016020">
    <property type="term" value="C:membrane"/>
    <property type="evidence" value="ECO:0007669"/>
    <property type="project" value="UniProtKB-UniRule"/>
</dbReference>
<dbReference type="PANTHER" id="PTHR12064:SF97">
    <property type="entry name" value="METAL TRANSPORTER CNNM-5"/>
    <property type="match status" value="1"/>
</dbReference>
<dbReference type="PROSITE" id="PS51371">
    <property type="entry name" value="CBS"/>
    <property type="match status" value="1"/>
</dbReference>
<evidence type="ECO:0000256" key="3">
    <source>
        <dbReference type="PROSITE-ProRule" id="PRU01193"/>
    </source>
</evidence>
<sequence length="401" mass="45770">MQFIWLSLFLTISKAVVLQPLPWEEYVIIPVAAVSMAIFAGLMSGMTVGLMAIDELNLKLKLESGTDEEKIHAKRILPLLKDHHLLLVTLLLANAISLETLPIILELMVGGVLSVIISVLLTLFLAEVIPQAICLGSNQIPIASAVSKFIKLLILILWPISYPLARLLDRVIGNNGNKVYNDEELKTFFTMQLINKSVCLEPIYETQVRIIHRVIDFKKMNIEDLYTEKKNVFTINDKMMLTEENLEIIALKGFSRIPVRNEEGVWIGVLKTKLLLGVEFGKKVRDLVIKKPIFVHYKENIYSLLTLFSQGNSHMAFVFNDNKDLLGVITLKSLLNQFIKRQNFFRNSLSIAETENDIFEKPSERMFTKIFHKLQRNSHKHETFAGEFQLVEKQNLKAPLK</sequence>
<evidence type="ECO:0000313" key="8">
    <source>
        <dbReference type="EMBL" id="OMJ89602.1"/>
    </source>
</evidence>
<dbReference type="InterPro" id="IPR000644">
    <property type="entry name" value="CBS_dom"/>
</dbReference>
<keyword evidence="5" id="KW-0732">Signal</keyword>
<dbReference type="Pfam" id="PF01595">
    <property type="entry name" value="CNNM"/>
    <property type="match status" value="1"/>
</dbReference>
<keyword evidence="3 4" id="KW-0472">Membrane</keyword>
<feature type="transmembrane region" description="Helical" evidence="4">
    <location>
        <begin position="111"/>
        <end position="129"/>
    </location>
</feature>
<evidence type="ECO:0000259" key="6">
    <source>
        <dbReference type="PROSITE" id="PS51371"/>
    </source>
</evidence>
<dbReference type="PROSITE" id="PS51846">
    <property type="entry name" value="CNNM"/>
    <property type="match status" value="1"/>
</dbReference>
<evidence type="ECO:0000256" key="2">
    <source>
        <dbReference type="PROSITE-ProRule" id="PRU00703"/>
    </source>
</evidence>
<accession>A0A1R2CKQ4</accession>
<dbReference type="InterPro" id="IPR002550">
    <property type="entry name" value="CNNM"/>
</dbReference>
<dbReference type="GO" id="GO:0005737">
    <property type="term" value="C:cytoplasm"/>
    <property type="evidence" value="ECO:0007669"/>
    <property type="project" value="TreeGrafter"/>
</dbReference>
<dbReference type="InterPro" id="IPR045095">
    <property type="entry name" value="ACDP"/>
</dbReference>
<dbReference type="PANTHER" id="PTHR12064">
    <property type="entry name" value="METAL TRANSPORTER CNNM"/>
    <property type="match status" value="1"/>
</dbReference>
<evidence type="ECO:0000256" key="1">
    <source>
        <dbReference type="ARBA" id="ARBA00022737"/>
    </source>
</evidence>
<organism evidence="8 9">
    <name type="scientific">Stentor coeruleus</name>
    <dbReference type="NCBI Taxonomy" id="5963"/>
    <lineage>
        <taxon>Eukaryota</taxon>
        <taxon>Sar</taxon>
        <taxon>Alveolata</taxon>
        <taxon>Ciliophora</taxon>
        <taxon>Postciliodesmatophora</taxon>
        <taxon>Heterotrichea</taxon>
        <taxon>Heterotrichida</taxon>
        <taxon>Stentoridae</taxon>
        <taxon>Stentor</taxon>
    </lineage>
</organism>
<reference evidence="8 9" key="1">
    <citation type="submission" date="2016-11" db="EMBL/GenBank/DDBJ databases">
        <title>The macronuclear genome of Stentor coeruleus: a giant cell with tiny introns.</title>
        <authorList>
            <person name="Slabodnick M."/>
            <person name="Ruby J.G."/>
            <person name="Reiff S.B."/>
            <person name="Swart E.C."/>
            <person name="Gosai S."/>
            <person name="Prabakaran S."/>
            <person name="Witkowska E."/>
            <person name="Larue G.E."/>
            <person name="Fisher S."/>
            <person name="Freeman R.M."/>
            <person name="Gunawardena J."/>
            <person name="Chu W."/>
            <person name="Stover N.A."/>
            <person name="Gregory B.D."/>
            <person name="Nowacki M."/>
            <person name="Derisi J."/>
            <person name="Roy S.W."/>
            <person name="Marshall W.F."/>
            <person name="Sood P."/>
        </authorList>
    </citation>
    <scope>NUCLEOTIDE SEQUENCE [LARGE SCALE GENOMIC DNA]</scope>
    <source>
        <strain evidence="8">WM001</strain>
    </source>
</reference>
<name>A0A1R2CKQ4_9CILI</name>
<dbReference type="Proteomes" id="UP000187209">
    <property type="component" value="Unassembled WGS sequence"/>
</dbReference>
<dbReference type="Gene3D" id="3.10.580.10">
    <property type="entry name" value="CBS-domain"/>
    <property type="match status" value="1"/>
</dbReference>
<dbReference type="InterPro" id="IPR046342">
    <property type="entry name" value="CBS_dom_sf"/>
</dbReference>
<keyword evidence="2" id="KW-0129">CBS domain</keyword>